<dbReference type="SMART" id="SM00421">
    <property type="entry name" value="HTH_LUXR"/>
    <property type="match status" value="1"/>
</dbReference>
<reference evidence="3" key="1">
    <citation type="journal article" date="2011" name="MBio">
        <title>Novel metabolic attributes of the genus Cyanothece, comprising a group of unicellular nitrogen-fixing Cyanobacteria.</title>
        <authorList>
            <person name="Bandyopadhyay A."/>
            <person name="Elvitigala T."/>
            <person name="Welsh E."/>
            <person name="Stockel J."/>
            <person name="Liberton M."/>
            <person name="Min H."/>
            <person name="Sherman L.A."/>
            <person name="Pakrasi H.B."/>
        </authorList>
    </citation>
    <scope>NUCLEOTIDE SEQUENCE [LARGE SCALE GENOMIC DNA]</scope>
    <source>
        <strain evidence="3">PCC 7822</strain>
        <plasmid evidence="3">Cy782203</plasmid>
    </source>
</reference>
<name>E0UNE5_GLOV7</name>
<dbReference type="PRINTS" id="PR00038">
    <property type="entry name" value="HTHLUXR"/>
</dbReference>
<dbReference type="AlphaFoldDB" id="E0UNE5"/>
<dbReference type="InterPro" id="IPR036388">
    <property type="entry name" value="WH-like_DNA-bd_sf"/>
</dbReference>
<organism evidence="2 3">
    <name type="scientific">Gloeothece verrucosa (strain PCC 7822)</name>
    <name type="common">Cyanothece sp. (strain PCC 7822)</name>
    <dbReference type="NCBI Taxonomy" id="497965"/>
    <lineage>
        <taxon>Bacteria</taxon>
        <taxon>Bacillati</taxon>
        <taxon>Cyanobacteriota</taxon>
        <taxon>Cyanophyceae</taxon>
        <taxon>Oscillatoriophycideae</taxon>
        <taxon>Chroococcales</taxon>
        <taxon>Aphanothecaceae</taxon>
        <taxon>Gloeothece</taxon>
        <taxon>Gloeothece verrucosa</taxon>
    </lineage>
</organism>
<dbReference type="HOGENOM" id="CLU_1335703_0_0_3"/>
<dbReference type="Pfam" id="PF00196">
    <property type="entry name" value="GerE"/>
    <property type="match status" value="1"/>
</dbReference>
<gene>
    <name evidence="2" type="ordered locus">Cyan7822_6822</name>
</gene>
<dbReference type="GO" id="GO:0003677">
    <property type="term" value="F:DNA binding"/>
    <property type="evidence" value="ECO:0007669"/>
    <property type="project" value="InterPro"/>
</dbReference>
<proteinExistence type="predicted"/>
<keyword evidence="2" id="KW-0614">Plasmid</keyword>
<dbReference type="RefSeq" id="WP_013325601.1">
    <property type="nucleotide sequence ID" value="NC_014502.1"/>
</dbReference>
<feature type="domain" description="HTH luxR-type" evidence="1">
    <location>
        <begin position="137"/>
        <end position="202"/>
    </location>
</feature>
<dbReference type="CDD" id="cd06170">
    <property type="entry name" value="LuxR_C_like"/>
    <property type="match status" value="1"/>
</dbReference>
<protein>
    <submittedName>
        <fullName evidence="2">Transcriptional regulator, LuxR family</fullName>
    </submittedName>
</protein>
<dbReference type="Gene3D" id="1.10.10.10">
    <property type="entry name" value="Winged helix-like DNA-binding domain superfamily/Winged helix DNA-binding domain"/>
    <property type="match status" value="1"/>
</dbReference>
<dbReference type="InterPro" id="IPR000792">
    <property type="entry name" value="Tscrpt_reg_LuxR_C"/>
</dbReference>
<evidence type="ECO:0000259" key="1">
    <source>
        <dbReference type="PROSITE" id="PS50043"/>
    </source>
</evidence>
<dbReference type="PROSITE" id="PS50043">
    <property type="entry name" value="HTH_LUXR_2"/>
    <property type="match status" value="1"/>
</dbReference>
<sequence length="205" mass="24061">MDENLFRGLNTPIYKENWNLMVFSEDTSFLKSIYRDLKANRKFQIIGSFSIFKELETMLEQVEPDFLLIWHRDQVEIANDLKRRYPTLFIILWNCLSGGDASCFSTAPLAEQLDRIVPLKTFGTVMFNIQCEKIYYELVKKTTVTPQEKKMLQFLSYGFNYNEIASRLDLTHSTLKTYMKDLREKLNARDKTHLLAIAFRTGLVS</sequence>
<dbReference type="SUPFAM" id="SSF46894">
    <property type="entry name" value="C-terminal effector domain of the bipartite response regulators"/>
    <property type="match status" value="1"/>
</dbReference>
<accession>E0UNE5</accession>
<geneLocation type="plasmid" evidence="2 3">
    <name>Cy782203</name>
</geneLocation>
<dbReference type="EMBL" id="CP002201">
    <property type="protein sequence ID" value="ADN18475.1"/>
    <property type="molecule type" value="Genomic_DNA"/>
</dbReference>
<dbReference type="OrthoDB" id="9797501at2"/>
<keyword evidence="3" id="KW-1185">Reference proteome</keyword>
<evidence type="ECO:0000313" key="3">
    <source>
        <dbReference type="Proteomes" id="UP000008206"/>
    </source>
</evidence>
<dbReference type="InterPro" id="IPR016032">
    <property type="entry name" value="Sig_transdc_resp-reg_C-effctor"/>
</dbReference>
<evidence type="ECO:0000313" key="2">
    <source>
        <dbReference type="EMBL" id="ADN18475.1"/>
    </source>
</evidence>
<dbReference type="KEGG" id="cyj:Cyan7822_6822"/>
<dbReference type="Proteomes" id="UP000008206">
    <property type="component" value="Plasmid Cy782203"/>
</dbReference>
<dbReference type="GO" id="GO:0006355">
    <property type="term" value="P:regulation of DNA-templated transcription"/>
    <property type="evidence" value="ECO:0007669"/>
    <property type="project" value="InterPro"/>
</dbReference>